<dbReference type="PATRIC" id="fig|993517.3.peg.6125"/>
<feature type="region of interest" description="Disordered" evidence="1">
    <location>
        <begin position="1"/>
        <end position="20"/>
    </location>
</feature>
<comment type="caution">
    <text evidence="2">The sequence shown here is derived from an EMBL/GenBank/DDBJ whole genome shotgun (WGS) entry which is preliminary data.</text>
</comment>
<evidence type="ECO:0000313" key="3">
    <source>
        <dbReference type="Proteomes" id="UP000007993"/>
    </source>
</evidence>
<proteinExistence type="predicted"/>
<name>K5D8A2_RHOBT</name>
<gene>
    <name evidence="2" type="ORF">RBSH_05661</name>
</gene>
<evidence type="ECO:0000256" key="1">
    <source>
        <dbReference type="SAM" id="MobiDB-lite"/>
    </source>
</evidence>
<protein>
    <submittedName>
        <fullName evidence="2">Uncharacterized protein</fullName>
    </submittedName>
</protein>
<evidence type="ECO:0000313" key="2">
    <source>
        <dbReference type="EMBL" id="EKJ99028.1"/>
    </source>
</evidence>
<sequence length="54" mass="6046">MVSPRGRLKKGRSRIRQNSDANHFVHLNSGESSYFGFVATRGVSKATAELVIRR</sequence>
<feature type="compositionally biased region" description="Basic residues" evidence="1">
    <location>
        <begin position="1"/>
        <end position="15"/>
    </location>
</feature>
<organism evidence="2 3">
    <name type="scientific">Rhodopirellula baltica SH28</name>
    <dbReference type="NCBI Taxonomy" id="993517"/>
    <lineage>
        <taxon>Bacteria</taxon>
        <taxon>Pseudomonadati</taxon>
        <taxon>Planctomycetota</taxon>
        <taxon>Planctomycetia</taxon>
        <taxon>Pirellulales</taxon>
        <taxon>Pirellulaceae</taxon>
        <taxon>Rhodopirellula</taxon>
    </lineage>
</organism>
<dbReference type="EMBL" id="AMCW01000160">
    <property type="protein sequence ID" value="EKJ99028.1"/>
    <property type="molecule type" value="Genomic_DNA"/>
</dbReference>
<dbReference type="AlphaFoldDB" id="K5D8A2"/>
<accession>K5D8A2</accession>
<reference evidence="2 3" key="1">
    <citation type="journal article" date="2013" name="Mar. Genomics">
        <title>Expression of sulfatases in Rhodopirellula baltica and the diversity of sulfatases in the genus Rhodopirellula.</title>
        <authorList>
            <person name="Wegner C.E."/>
            <person name="Richter-Heitmann T."/>
            <person name="Klindworth A."/>
            <person name="Klockow C."/>
            <person name="Richter M."/>
            <person name="Achstetter T."/>
            <person name="Glockner F.O."/>
            <person name="Harder J."/>
        </authorList>
    </citation>
    <scope>NUCLEOTIDE SEQUENCE [LARGE SCALE GENOMIC DNA]</scope>
    <source>
        <strain evidence="2 3">SH28</strain>
    </source>
</reference>
<dbReference type="Proteomes" id="UP000007993">
    <property type="component" value="Unassembled WGS sequence"/>
</dbReference>